<dbReference type="Gene3D" id="1.20.1250.20">
    <property type="entry name" value="MFS general substrate transporter like domains"/>
    <property type="match status" value="1"/>
</dbReference>
<dbReference type="PANTHER" id="PTHR48020:SF12">
    <property type="entry name" value="PROTON MYO-INOSITOL COTRANSPORTER"/>
    <property type="match status" value="1"/>
</dbReference>
<keyword evidence="5 8" id="KW-1133">Transmembrane helix</keyword>
<evidence type="ECO:0000313" key="10">
    <source>
        <dbReference type="EMBL" id="MBD0724893.1"/>
    </source>
</evidence>
<evidence type="ECO:0000256" key="7">
    <source>
        <dbReference type="RuleBase" id="RU003346"/>
    </source>
</evidence>
<feature type="transmembrane region" description="Helical" evidence="8">
    <location>
        <begin position="283"/>
        <end position="301"/>
    </location>
</feature>
<dbReference type="RefSeq" id="WP_188220263.1">
    <property type="nucleotide sequence ID" value="NZ_NASZ01000007.1"/>
</dbReference>
<evidence type="ECO:0000313" key="11">
    <source>
        <dbReference type="Proteomes" id="UP000661715"/>
    </source>
</evidence>
<evidence type="ECO:0000256" key="5">
    <source>
        <dbReference type="ARBA" id="ARBA00022989"/>
    </source>
</evidence>
<dbReference type="SUPFAM" id="SSF103473">
    <property type="entry name" value="MFS general substrate transporter"/>
    <property type="match status" value="1"/>
</dbReference>
<feature type="domain" description="Major facilitator superfamily (MFS) profile" evidence="9">
    <location>
        <begin position="8"/>
        <end position="425"/>
    </location>
</feature>
<feature type="transmembrane region" description="Helical" evidence="8">
    <location>
        <begin position="308"/>
        <end position="329"/>
    </location>
</feature>
<dbReference type="PROSITE" id="PS50850">
    <property type="entry name" value="MFS"/>
    <property type="match status" value="1"/>
</dbReference>
<dbReference type="InterPro" id="IPR003663">
    <property type="entry name" value="Sugar/inositol_transpt"/>
</dbReference>
<evidence type="ECO:0000259" key="9">
    <source>
        <dbReference type="PROSITE" id="PS50850"/>
    </source>
</evidence>
<feature type="transmembrane region" description="Helical" evidence="8">
    <location>
        <begin position="162"/>
        <end position="184"/>
    </location>
</feature>
<dbReference type="PROSITE" id="PS00217">
    <property type="entry name" value="SUGAR_TRANSPORT_2"/>
    <property type="match status" value="1"/>
</dbReference>
<evidence type="ECO:0000256" key="4">
    <source>
        <dbReference type="ARBA" id="ARBA00022692"/>
    </source>
</evidence>
<gene>
    <name evidence="10" type="ORF">B6A10_06860</name>
</gene>
<feature type="transmembrane region" description="Helical" evidence="8">
    <location>
        <begin position="99"/>
        <end position="121"/>
    </location>
</feature>
<evidence type="ECO:0000256" key="3">
    <source>
        <dbReference type="ARBA" id="ARBA00022448"/>
    </source>
</evidence>
<dbReference type="PRINTS" id="PR00171">
    <property type="entry name" value="SUGRTRNSPORT"/>
</dbReference>
<dbReference type="PANTHER" id="PTHR48020">
    <property type="entry name" value="PROTON MYO-INOSITOL COTRANSPORTER"/>
    <property type="match status" value="1"/>
</dbReference>
<proteinExistence type="inferred from homology"/>
<accession>A0ABR7URM6</accession>
<dbReference type="Pfam" id="PF00083">
    <property type="entry name" value="Sugar_tr"/>
    <property type="match status" value="1"/>
</dbReference>
<keyword evidence="3 7" id="KW-0813">Transport</keyword>
<name>A0ABR7URM6_9FLAO</name>
<dbReference type="InterPro" id="IPR005829">
    <property type="entry name" value="Sugar_transporter_CS"/>
</dbReference>
<keyword evidence="6 8" id="KW-0472">Membrane</keyword>
<evidence type="ECO:0000256" key="2">
    <source>
        <dbReference type="ARBA" id="ARBA00010992"/>
    </source>
</evidence>
<comment type="caution">
    <text evidence="10">The sequence shown here is derived from an EMBL/GenBank/DDBJ whole genome shotgun (WGS) entry which is preliminary data.</text>
</comment>
<evidence type="ECO:0000256" key="1">
    <source>
        <dbReference type="ARBA" id="ARBA00004141"/>
    </source>
</evidence>
<feature type="transmembrane region" description="Helical" evidence="8">
    <location>
        <begin position="43"/>
        <end position="63"/>
    </location>
</feature>
<feature type="transmembrane region" description="Helical" evidence="8">
    <location>
        <begin position="380"/>
        <end position="397"/>
    </location>
</feature>
<feature type="transmembrane region" description="Helical" evidence="8">
    <location>
        <begin position="133"/>
        <end position="156"/>
    </location>
</feature>
<keyword evidence="4 8" id="KW-0812">Transmembrane</keyword>
<dbReference type="InterPro" id="IPR036259">
    <property type="entry name" value="MFS_trans_sf"/>
</dbReference>
<dbReference type="PROSITE" id="PS00216">
    <property type="entry name" value="SUGAR_TRANSPORT_1"/>
    <property type="match status" value="1"/>
</dbReference>
<evidence type="ECO:0000256" key="8">
    <source>
        <dbReference type="SAM" id="Phobius"/>
    </source>
</evidence>
<reference evidence="10 11" key="1">
    <citation type="journal article" date="2020" name="Microbiol. Res.">
        <title>Flavobacterium pokkalii sp. nov., a novel plant growth promoting native rhizobacteria isolated from pokkali rice grown in coastal saline affected agricultural regions of southern India, Kerala.</title>
        <authorList>
            <person name="Menon R.R."/>
            <person name="Kumari S."/>
            <person name="Viver T."/>
            <person name="Rameshkumar N."/>
        </authorList>
    </citation>
    <scope>NUCLEOTIDE SEQUENCE [LARGE SCALE GENOMIC DNA]</scope>
    <source>
        <strain evidence="10 11">L1I52</strain>
    </source>
</reference>
<feature type="transmembrane region" description="Helical" evidence="8">
    <location>
        <begin position="242"/>
        <end position="263"/>
    </location>
</feature>
<dbReference type="InterPro" id="IPR050814">
    <property type="entry name" value="Myo-inositol_Transporter"/>
</dbReference>
<feature type="transmembrane region" description="Helical" evidence="8">
    <location>
        <begin position="335"/>
        <end position="359"/>
    </location>
</feature>
<protein>
    <submittedName>
        <fullName evidence="10">MFS transporter</fullName>
    </submittedName>
</protein>
<feature type="transmembrane region" description="Helical" evidence="8">
    <location>
        <begin position="403"/>
        <end position="421"/>
    </location>
</feature>
<organism evidence="10 11">
    <name type="scientific">Flavobacterium pokkalii</name>
    <dbReference type="NCBI Taxonomy" id="1940408"/>
    <lineage>
        <taxon>Bacteria</taxon>
        <taxon>Pseudomonadati</taxon>
        <taxon>Bacteroidota</taxon>
        <taxon>Flavobacteriia</taxon>
        <taxon>Flavobacteriales</taxon>
        <taxon>Flavobacteriaceae</taxon>
        <taxon>Flavobacterium</taxon>
    </lineage>
</organism>
<feature type="transmembrane region" description="Helical" evidence="8">
    <location>
        <begin position="75"/>
        <end position="93"/>
    </location>
</feature>
<dbReference type="InterPro" id="IPR020846">
    <property type="entry name" value="MFS_dom"/>
</dbReference>
<dbReference type="EMBL" id="NASZ01000007">
    <property type="protein sequence ID" value="MBD0724893.1"/>
    <property type="molecule type" value="Genomic_DNA"/>
</dbReference>
<evidence type="ECO:0000256" key="6">
    <source>
        <dbReference type="ARBA" id="ARBA00023136"/>
    </source>
</evidence>
<dbReference type="InterPro" id="IPR005828">
    <property type="entry name" value="MFS_sugar_transport-like"/>
</dbReference>
<dbReference type="Proteomes" id="UP000661715">
    <property type="component" value="Unassembled WGS sequence"/>
</dbReference>
<keyword evidence="11" id="KW-1185">Reference proteome</keyword>
<comment type="similarity">
    <text evidence="2 7">Belongs to the major facilitator superfamily. Sugar transporter (TC 2.A.1.1) family.</text>
</comment>
<comment type="subcellular location">
    <subcellularLocation>
        <location evidence="1">Membrane</location>
        <topology evidence="1">Multi-pass membrane protein</topology>
    </subcellularLocation>
</comment>
<dbReference type="NCBIfam" id="TIGR00879">
    <property type="entry name" value="SP"/>
    <property type="match status" value="1"/>
</dbReference>
<sequence>MNKKIFKWSIIASFAGFLFGFDTVVISGADKTLQELWHSSDFFHGSVVMAMALWGTVIGAIFGGIPTNQLGRKKTLLIIGILFSISAAGTALANNPFVFAFFRFIGGLGIGVSTIAAPAYISEISPAKDRGTLVGLYQFNIVLGILCAFLSNYLLSDVGVNAWRWMLGVQVFPSVLYSVMAFTIPESPRWLFTKDKADEARIIFDKIGSKEDVQSIMDELQKNSSNSASHENIFIKKYRFQLILVFLIAAFNQLSGINAFLYYAPRIFEEAGLGAKTALLSSIGIGFINLLFTLIGVYLIDRLGRKKLMFFGSIGYIFSLSMVAASFYLGWTGMAVPIFLFVFIAAHAIGQGAVIWVFISEIFPNHLRASGQSFGSSVHWVLAAIIPSMVPILFTNFGVGNVFLFFAIMMVFQLLFVLFMMPETKGISLEEVSEVLVNK</sequence>